<dbReference type="InterPro" id="IPR050736">
    <property type="entry name" value="Sensor_HK_Regulatory"/>
</dbReference>
<accession>A0ABN4B5U1</accession>
<evidence type="ECO:0000256" key="7">
    <source>
        <dbReference type="SAM" id="Phobius"/>
    </source>
</evidence>
<dbReference type="SUPFAM" id="SSF47384">
    <property type="entry name" value="Homodimeric domain of signal transducing histidine kinase"/>
    <property type="match status" value="1"/>
</dbReference>
<dbReference type="EMBL" id="CP004005">
    <property type="protein sequence ID" value="AGH16863.1"/>
    <property type="molecule type" value="Genomic_DNA"/>
</dbReference>
<feature type="transmembrane region" description="Helical" evidence="7">
    <location>
        <begin position="184"/>
        <end position="208"/>
    </location>
</feature>
<reference evidence="9 10" key="1">
    <citation type="journal article" date="2013" name="Genome Announc.">
        <title>Complete Genome Sequence of a Chinese Strain of 'Candidatus Liberibacter asiaticus'.</title>
        <authorList>
            <person name="Lin H."/>
            <person name="Han C.S."/>
            <person name="Liu B."/>
            <person name="Lou B."/>
            <person name="Bai X."/>
            <person name="Deng C."/>
            <person name="Civerolo E.L."/>
            <person name="Gupta G."/>
        </authorList>
    </citation>
    <scope>NUCLEOTIDE SEQUENCE [LARGE SCALE GENOMIC DNA]</scope>
    <source>
        <strain evidence="10">gxpsy</strain>
    </source>
</reference>
<organism evidence="9 10">
    <name type="scientific">Candidatus Liberibacter asiaticus str. gxpsy</name>
    <dbReference type="NCBI Taxonomy" id="1174529"/>
    <lineage>
        <taxon>Bacteria</taxon>
        <taxon>Pseudomonadati</taxon>
        <taxon>Pseudomonadota</taxon>
        <taxon>Alphaproteobacteria</taxon>
        <taxon>Hyphomicrobiales</taxon>
        <taxon>Rhizobiaceae</taxon>
        <taxon>Liberibacter</taxon>
    </lineage>
</organism>
<keyword evidence="7" id="KW-0812">Transmembrane</keyword>
<proteinExistence type="predicted"/>
<keyword evidence="3" id="KW-0597">Phosphoprotein</keyword>
<dbReference type="SUPFAM" id="SSF55874">
    <property type="entry name" value="ATPase domain of HSP90 chaperone/DNA topoisomerase II/histidine kinase"/>
    <property type="match status" value="1"/>
</dbReference>
<dbReference type="Pfam" id="PF02518">
    <property type="entry name" value="HATPase_c"/>
    <property type="match status" value="1"/>
</dbReference>
<keyword evidence="7" id="KW-1133">Transmembrane helix</keyword>
<name>A0ABN4B5U1_LIBAS</name>
<dbReference type="InterPro" id="IPR004358">
    <property type="entry name" value="Sig_transdc_His_kin-like_C"/>
</dbReference>
<keyword evidence="5" id="KW-0418">Kinase</keyword>
<dbReference type="CDD" id="cd00082">
    <property type="entry name" value="HisKA"/>
    <property type="match status" value="1"/>
</dbReference>
<dbReference type="InterPro" id="IPR003661">
    <property type="entry name" value="HisK_dim/P_dom"/>
</dbReference>
<evidence type="ECO:0000256" key="2">
    <source>
        <dbReference type="ARBA" id="ARBA00012438"/>
    </source>
</evidence>
<dbReference type="PROSITE" id="PS50109">
    <property type="entry name" value="HIS_KIN"/>
    <property type="match status" value="1"/>
</dbReference>
<dbReference type="Gene3D" id="1.10.287.130">
    <property type="match status" value="1"/>
</dbReference>
<feature type="domain" description="Histidine kinase" evidence="8">
    <location>
        <begin position="255"/>
        <end position="476"/>
    </location>
</feature>
<comment type="catalytic activity">
    <reaction evidence="1">
        <text>ATP + protein L-histidine = ADP + protein N-phospho-L-histidine.</text>
        <dbReference type="EC" id="2.7.13.3"/>
    </reaction>
</comment>
<dbReference type="EC" id="2.7.13.3" evidence="2"/>
<feature type="transmembrane region" description="Helical" evidence="7">
    <location>
        <begin position="45"/>
        <end position="66"/>
    </location>
</feature>
<evidence type="ECO:0000256" key="5">
    <source>
        <dbReference type="ARBA" id="ARBA00022777"/>
    </source>
</evidence>
<dbReference type="Pfam" id="PF00512">
    <property type="entry name" value="HisKA"/>
    <property type="match status" value="1"/>
</dbReference>
<evidence type="ECO:0000313" key="10">
    <source>
        <dbReference type="Proteomes" id="UP000011820"/>
    </source>
</evidence>
<gene>
    <name evidence="9" type="ORF">WSI_02465</name>
</gene>
<keyword evidence="4" id="KW-0808">Transferase</keyword>
<feature type="transmembrane region" description="Helical" evidence="7">
    <location>
        <begin position="72"/>
        <end position="91"/>
    </location>
</feature>
<dbReference type="InterPro" id="IPR036890">
    <property type="entry name" value="HATPase_C_sf"/>
</dbReference>
<dbReference type="PRINTS" id="PR00344">
    <property type="entry name" value="BCTRLSENSOR"/>
</dbReference>
<dbReference type="Proteomes" id="UP000011820">
    <property type="component" value="Chromosome"/>
</dbReference>
<keyword evidence="10" id="KW-1185">Reference proteome</keyword>
<feature type="transmembrane region" description="Helical" evidence="7">
    <location>
        <begin position="103"/>
        <end position="124"/>
    </location>
</feature>
<dbReference type="InterPro" id="IPR036097">
    <property type="entry name" value="HisK_dim/P_sf"/>
</dbReference>
<keyword evidence="6" id="KW-0902">Two-component regulatory system</keyword>
<dbReference type="PANTHER" id="PTHR43711:SF26">
    <property type="entry name" value="SENSOR HISTIDINE KINASE RCSC"/>
    <property type="match status" value="1"/>
</dbReference>
<dbReference type="PANTHER" id="PTHR43711">
    <property type="entry name" value="TWO-COMPONENT HISTIDINE KINASE"/>
    <property type="match status" value="1"/>
</dbReference>
<evidence type="ECO:0000256" key="6">
    <source>
        <dbReference type="ARBA" id="ARBA00023012"/>
    </source>
</evidence>
<evidence type="ECO:0000256" key="3">
    <source>
        <dbReference type="ARBA" id="ARBA00022553"/>
    </source>
</evidence>
<sequence>MYRSRKNKEKDVGLLISPTGDHLGLEYPSKMDFDREIITLHVESLFRVSPILPLFVLLVANIGTWFTQNPIFPMWSLITLAVYAANLSLGKKVMNSDIKIGEVYVWRIWLLVGQIAIGLCWTLLTLVEPGTWTPEYLTIYKSATLLIALSISALSNFMLPYAVFLSFFPVVVALSTQAIMSMHVLDISLAGMLATALSFFTYITYHLFKSNVKILSCQAEKDDLIAELEVAKSLSDETRKRAEEENLAKSRFLASMSHELRTPLNAILGFSEVIELETMGPLNNETYKEYIGDIHRSGQHLLNLINEILDLSRIEAGRYELSESAISLIDIVRECIIMLQLRAQEKNIEIFQKIDPSLSSVWADEKGMRQVILNLLSNAVKFTAIGGRVHVTVGWTSGRGQYISIKDNGPGIAEGEIPTVLTSFGQGSIAIKSAEQGVGLGLPIAQSIMANHGGQFLIRSKLREGVEVIAILPNTRVLNFIPEDNHESTQYKCYA</sequence>
<evidence type="ECO:0000259" key="8">
    <source>
        <dbReference type="PROSITE" id="PS50109"/>
    </source>
</evidence>
<dbReference type="SMART" id="SM00387">
    <property type="entry name" value="HATPase_c"/>
    <property type="match status" value="1"/>
</dbReference>
<evidence type="ECO:0000313" key="9">
    <source>
        <dbReference type="EMBL" id="AGH16863.1"/>
    </source>
</evidence>
<feature type="transmembrane region" description="Helical" evidence="7">
    <location>
        <begin position="144"/>
        <end position="172"/>
    </location>
</feature>
<dbReference type="InterPro" id="IPR003594">
    <property type="entry name" value="HATPase_dom"/>
</dbReference>
<dbReference type="InterPro" id="IPR005467">
    <property type="entry name" value="His_kinase_dom"/>
</dbReference>
<evidence type="ECO:0000256" key="1">
    <source>
        <dbReference type="ARBA" id="ARBA00000085"/>
    </source>
</evidence>
<protein>
    <recommendedName>
        <fullName evidence="2">histidine kinase</fullName>
        <ecNumber evidence="2">2.7.13.3</ecNumber>
    </recommendedName>
</protein>
<keyword evidence="7" id="KW-0472">Membrane</keyword>
<dbReference type="CDD" id="cd00075">
    <property type="entry name" value="HATPase"/>
    <property type="match status" value="1"/>
</dbReference>
<dbReference type="SMART" id="SM00388">
    <property type="entry name" value="HisKA"/>
    <property type="match status" value="1"/>
</dbReference>
<evidence type="ECO:0000256" key="4">
    <source>
        <dbReference type="ARBA" id="ARBA00022679"/>
    </source>
</evidence>
<dbReference type="Gene3D" id="3.30.565.10">
    <property type="entry name" value="Histidine kinase-like ATPase, C-terminal domain"/>
    <property type="match status" value="1"/>
</dbReference>